<evidence type="ECO:0000313" key="11">
    <source>
        <dbReference type="Proteomes" id="UP000276128"/>
    </source>
</evidence>
<feature type="binding site" evidence="8">
    <location>
        <begin position="8"/>
        <end position="10"/>
    </location>
    <ligand>
        <name>GTP</name>
        <dbReference type="ChEBI" id="CHEBI:37565"/>
    </ligand>
</feature>
<evidence type="ECO:0000256" key="3">
    <source>
        <dbReference type="ARBA" id="ARBA00022723"/>
    </source>
</evidence>
<evidence type="ECO:0000256" key="7">
    <source>
        <dbReference type="ARBA" id="ARBA00023150"/>
    </source>
</evidence>
<evidence type="ECO:0000256" key="8">
    <source>
        <dbReference type="HAMAP-Rule" id="MF_00316"/>
    </source>
</evidence>
<sequence length="202" mass="21876">MKLTGVILAGGLNSRMGGSPKYLLPCGDEPLIGRQIKEMSRICEQLLVVTNTPERMAPVLKPYPGVSCIQDRYRQKGPLSGIHAASCAAASPFMWIVGCDMPRISADAAEAMAGHGLAENADAVIPVIAGRTHPLHGIYARSVNSAAENLLRQERYRVMGLLDALDCRRVDELFFEEKGIPTGFAANVNTPEDWIDMLGNMP</sequence>
<dbReference type="InterPro" id="IPR029044">
    <property type="entry name" value="Nucleotide-diphossugar_trans"/>
</dbReference>
<evidence type="ECO:0000256" key="1">
    <source>
        <dbReference type="ARBA" id="ARBA00022490"/>
    </source>
</evidence>
<dbReference type="CDD" id="cd02503">
    <property type="entry name" value="MobA"/>
    <property type="match status" value="1"/>
</dbReference>
<dbReference type="HAMAP" id="MF_00316">
    <property type="entry name" value="MobA"/>
    <property type="match status" value="1"/>
</dbReference>
<comment type="similarity">
    <text evidence="8">Belongs to the MobA family.</text>
</comment>
<evidence type="ECO:0000256" key="5">
    <source>
        <dbReference type="ARBA" id="ARBA00022842"/>
    </source>
</evidence>
<keyword evidence="1 8" id="KW-0963">Cytoplasm</keyword>
<dbReference type="SUPFAM" id="SSF53448">
    <property type="entry name" value="Nucleotide-diphospho-sugar transferases"/>
    <property type="match status" value="1"/>
</dbReference>
<keyword evidence="10" id="KW-0548">Nucleotidyltransferase</keyword>
<organism evidence="10 11">
    <name type="scientific">Paenibacillus whitsoniae</name>
    <dbReference type="NCBI Taxonomy" id="2496558"/>
    <lineage>
        <taxon>Bacteria</taxon>
        <taxon>Bacillati</taxon>
        <taxon>Bacillota</taxon>
        <taxon>Bacilli</taxon>
        <taxon>Bacillales</taxon>
        <taxon>Paenibacillaceae</taxon>
        <taxon>Paenibacillus</taxon>
    </lineage>
</organism>
<dbReference type="PANTHER" id="PTHR19136:SF81">
    <property type="entry name" value="MOLYBDENUM COFACTOR GUANYLYLTRANSFERASE"/>
    <property type="match status" value="1"/>
</dbReference>
<dbReference type="GO" id="GO:0046872">
    <property type="term" value="F:metal ion binding"/>
    <property type="evidence" value="ECO:0007669"/>
    <property type="project" value="UniProtKB-KW"/>
</dbReference>
<keyword evidence="7 8" id="KW-0501">Molybdenum cofactor biosynthesis</keyword>
<comment type="subcellular location">
    <subcellularLocation>
        <location evidence="8">Cytoplasm</location>
    </subcellularLocation>
</comment>
<keyword evidence="2 8" id="KW-0808">Transferase</keyword>
<protein>
    <recommendedName>
        <fullName evidence="8">Probable molybdenum cofactor guanylyltransferase</fullName>
        <shortName evidence="8">MoCo guanylyltransferase</shortName>
        <ecNumber evidence="8">2.7.7.77</ecNumber>
    </recommendedName>
    <alternativeName>
        <fullName evidence="8">GTP:molybdopterin guanylyltransferase</fullName>
    </alternativeName>
    <alternativeName>
        <fullName evidence="8">Mo-MPT guanylyltransferase</fullName>
    </alternativeName>
    <alternativeName>
        <fullName evidence="8">Molybdopterin guanylyltransferase</fullName>
    </alternativeName>
    <alternativeName>
        <fullName evidence="8">Molybdopterin-guanine dinucleotide synthase</fullName>
        <shortName evidence="8">MGD synthase</shortName>
    </alternativeName>
</protein>
<keyword evidence="6 8" id="KW-0342">GTP-binding</keyword>
<evidence type="ECO:0000256" key="4">
    <source>
        <dbReference type="ARBA" id="ARBA00022741"/>
    </source>
</evidence>
<dbReference type="EMBL" id="RXHU01000011">
    <property type="protein sequence ID" value="RTE11311.1"/>
    <property type="molecule type" value="Genomic_DNA"/>
</dbReference>
<dbReference type="GO" id="GO:0005737">
    <property type="term" value="C:cytoplasm"/>
    <property type="evidence" value="ECO:0007669"/>
    <property type="project" value="UniProtKB-SubCell"/>
</dbReference>
<feature type="domain" description="MobA-like NTP transferase" evidence="9">
    <location>
        <begin position="5"/>
        <end position="157"/>
    </location>
</feature>
<keyword evidence="5 8" id="KW-0460">Magnesium</keyword>
<dbReference type="GO" id="GO:0005525">
    <property type="term" value="F:GTP binding"/>
    <property type="evidence" value="ECO:0007669"/>
    <property type="project" value="UniProtKB-UniRule"/>
</dbReference>
<feature type="binding site" evidence="8">
    <location>
        <position position="100"/>
    </location>
    <ligand>
        <name>GTP</name>
        <dbReference type="ChEBI" id="CHEBI:37565"/>
    </ligand>
</feature>
<dbReference type="PANTHER" id="PTHR19136">
    <property type="entry name" value="MOLYBDENUM COFACTOR GUANYLYLTRANSFERASE"/>
    <property type="match status" value="1"/>
</dbReference>
<feature type="binding site" evidence="8">
    <location>
        <position position="21"/>
    </location>
    <ligand>
        <name>GTP</name>
        <dbReference type="ChEBI" id="CHEBI:37565"/>
    </ligand>
</feature>
<comment type="cofactor">
    <cofactor evidence="8">
        <name>Mg(2+)</name>
        <dbReference type="ChEBI" id="CHEBI:18420"/>
    </cofactor>
</comment>
<feature type="binding site" evidence="8">
    <location>
        <position position="100"/>
    </location>
    <ligand>
        <name>Mg(2+)</name>
        <dbReference type="ChEBI" id="CHEBI:18420"/>
    </ligand>
</feature>
<comment type="catalytic activity">
    <reaction evidence="8">
        <text>Mo-molybdopterin + GTP + H(+) = Mo-molybdopterin guanine dinucleotide + diphosphate</text>
        <dbReference type="Rhea" id="RHEA:34243"/>
        <dbReference type="ChEBI" id="CHEBI:15378"/>
        <dbReference type="ChEBI" id="CHEBI:33019"/>
        <dbReference type="ChEBI" id="CHEBI:37565"/>
        <dbReference type="ChEBI" id="CHEBI:71302"/>
        <dbReference type="ChEBI" id="CHEBI:71310"/>
        <dbReference type="EC" id="2.7.7.77"/>
    </reaction>
</comment>
<dbReference type="Pfam" id="PF12804">
    <property type="entry name" value="NTP_transf_3"/>
    <property type="match status" value="1"/>
</dbReference>
<keyword evidence="4 8" id="KW-0547">Nucleotide-binding</keyword>
<dbReference type="InterPro" id="IPR025877">
    <property type="entry name" value="MobA-like_NTP_Trfase"/>
</dbReference>
<evidence type="ECO:0000313" key="10">
    <source>
        <dbReference type="EMBL" id="RTE11311.1"/>
    </source>
</evidence>
<accession>A0A3S0AEV1</accession>
<keyword evidence="3 8" id="KW-0479">Metal-binding</keyword>
<comment type="caution">
    <text evidence="10">The sequence shown here is derived from an EMBL/GenBank/DDBJ whole genome shotgun (WGS) entry which is preliminary data.</text>
</comment>
<dbReference type="GO" id="GO:0006777">
    <property type="term" value="P:Mo-molybdopterin cofactor biosynthetic process"/>
    <property type="evidence" value="ECO:0007669"/>
    <property type="project" value="UniProtKB-KW"/>
</dbReference>
<comment type="caution">
    <text evidence="8">Lacks conserved residue(s) required for the propagation of feature annotation.</text>
</comment>
<comment type="function">
    <text evidence="8">Transfers a GMP moiety from GTP to Mo-molybdopterin (Mo-MPT) cofactor (Moco or molybdenum cofactor) to form Mo-molybdopterin guanine dinucleotide (Mo-MGD) cofactor.</text>
</comment>
<comment type="domain">
    <text evidence="8">The N-terminal domain determines nucleotide recognition and specific binding, while the C-terminal domain determines the specific binding to the target protein.</text>
</comment>
<dbReference type="RefSeq" id="WP_126139761.1">
    <property type="nucleotide sequence ID" value="NZ_RXHU01000011.1"/>
</dbReference>
<reference evidence="10 11" key="1">
    <citation type="submission" date="2018-12" db="EMBL/GenBank/DDBJ databases">
        <title>Bacillus ochoae sp. nov., Paenibacillus whitsoniae sp. nov., Paenibacillus spiritus sp. nov. Isolated from the Mars Exploration Rover during spacecraft assembly.</title>
        <authorList>
            <person name="Seuylemezian A."/>
            <person name="Vaishampayan P."/>
        </authorList>
    </citation>
    <scope>NUCLEOTIDE SEQUENCE [LARGE SCALE GENOMIC DNA]</scope>
    <source>
        <strain evidence="10 11">MER 54</strain>
    </source>
</reference>
<evidence type="ECO:0000259" key="9">
    <source>
        <dbReference type="Pfam" id="PF12804"/>
    </source>
</evidence>
<dbReference type="OrthoDB" id="9788394at2"/>
<dbReference type="GO" id="GO:0061603">
    <property type="term" value="F:molybdenum cofactor guanylyltransferase activity"/>
    <property type="evidence" value="ECO:0007669"/>
    <property type="project" value="UniProtKB-EC"/>
</dbReference>
<dbReference type="EC" id="2.7.7.77" evidence="8"/>
<dbReference type="InterPro" id="IPR013482">
    <property type="entry name" value="Molybde_CF_guanTrfase"/>
</dbReference>
<name>A0A3S0AEV1_9BACL</name>
<feature type="binding site" evidence="8">
    <location>
        <position position="71"/>
    </location>
    <ligand>
        <name>GTP</name>
        <dbReference type="ChEBI" id="CHEBI:37565"/>
    </ligand>
</feature>
<keyword evidence="11" id="KW-1185">Reference proteome</keyword>
<dbReference type="AlphaFoldDB" id="A0A3S0AEV1"/>
<dbReference type="Proteomes" id="UP000276128">
    <property type="component" value="Unassembled WGS sequence"/>
</dbReference>
<gene>
    <name evidence="8" type="primary">mobA</name>
    <name evidence="10" type="ORF">EJQ19_03240</name>
</gene>
<evidence type="ECO:0000256" key="6">
    <source>
        <dbReference type="ARBA" id="ARBA00023134"/>
    </source>
</evidence>
<dbReference type="Gene3D" id="3.90.550.10">
    <property type="entry name" value="Spore Coat Polysaccharide Biosynthesis Protein SpsA, Chain A"/>
    <property type="match status" value="1"/>
</dbReference>
<evidence type="ECO:0000256" key="2">
    <source>
        <dbReference type="ARBA" id="ARBA00022679"/>
    </source>
</evidence>
<proteinExistence type="inferred from homology"/>